<dbReference type="AlphaFoldDB" id="A0AAV5W7Z5"/>
<feature type="non-terminal residue" evidence="1">
    <location>
        <position position="255"/>
    </location>
</feature>
<evidence type="ECO:0000313" key="2">
    <source>
        <dbReference type="Proteomes" id="UP001432322"/>
    </source>
</evidence>
<proteinExistence type="predicted"/>
<sequence length="255" mass="29785">FDMESMRQVSQTMHAYIDEVMTSADTNEVDCLSISQYSPSGHAFRLENCRRGVTNYIYRQQLTDELFESKEPAGAGCWRLYECRHIYTGAQGNSKYSTVLDRGESKAPDPIFFTRLKLALHRQSFKKLRLINLNVNLLSKYIPMLMGSSFQAIHIGLPLIVYSVHRRIMTKILLDVCCQEMIIEGFQEVVLDKNKDTPLFNELFVQNFVNTGHRNYCIRVKHRKYELWDPIVVIPSRKIAFDVLPRFKNFDIKTW</sequence>
<comment type="caution">
    <text evidence="1">The sequence shown here is derived from an EMBL/GenBank/DDBJ whole genome shotgun (WGS) entry which is preliminary data.</text>
</comment>
<keyword evidence="2" id="KW-1185">Reference proteome</keyword>
<gene>
    <name evidence="1" type="ORF">PFISCL1PPCAC_18213</name>
</gene>
<dbReference type="EMBL" id="BTSY01000005">
    <property type="protein sequence ID" value="GMT26916.1"/>
    <property type="molecule type" value="Genomic_DNA"/>
</dbReference>
<dbReference type="Proteomes" id="UP001432322">
    <property type="component" value="Unassembled WGS sequence"/>
</dbReference>
<accession>A0AAV5W7Z5</accession>
<organism evidence="1 2">
    <name type="scientific">Pristionchus fissidentatus</name>
    <dbReference type="NCBI Taxonomy" id="1538716"/>
    <lineage>
        <taxon>Eukaryota</taxon>
        <taxon>Metazoa</taxon>
        <taxon>Ecdysozoa</taxon>
        <taxon>Nematoda</taxon>
        <taxon>Chromadorea</taxon>
        <taxon>Rhabditida</taxon>
        <taxon>Rhabditina</taxon>
        <taxon>Diplogasteromorpha</taxon>
        <taxon>Diplogasteroidea</taxon>
        <taxon>Neodiplogasteridae</taxon>
        <taxon>Pristionchus</taxon>
    </lineage>
</organism>
<evidence type="ECO:0000313" key="1">
    <source>
        <dbReference type="EMBL" id="GMT26916.1"/>
    </source>
</evidence>
<name>A0AAV5W7Z5_9BILA</name>
<reference evidence="1" key="1">
    <citation type="submission" date="2023-10" db="EMBL/GenBank/DDBJ databases">
        <title>Genome assembly of Pristionchus species.</title>
        <authorList>
            <person name="Yoshida K."/>
            <person name="Sommer R.J."/>
        </authorList>
    </citation>
    <scope>NUCLEOTIDE SEQUENCE</scope>
    <source>
        <strain evidence="1">RS5133</strain>
    </source>
</reference>
<protein>
    <submittedName>
        <fullName evidence="1">Uncharacterized protein</fullName>
    </submittedName>
</protein>
<feature type="non-terminal residue" evidence="1">
    <location>
        <position position="1"/>
    </location>
</feature>